<evidence type="ECO:0000256" key="8">
    <source>
        <dbReference type="ARBA" id="ARBA00023214"/>
    </source>
</evidence>
<feature type="chain" id="PRO_5031297103" description="Dipeptidyl peptidase 1" evidence="14">
    <location>
        <begin position="21"/>
        <end position="548"/>
    </location>
</feature>
<dbReference type="InterPro" id="IPR000169">
    <property type="entry name" value="Pept_cys_AS"/>
</dbReference>
<evidence type="ECO:0000256" key="14">
    <source>
        <dbReference type="SAM" id="SignalP"/>
    </source>
</evidence>
<dbReference type="Pfam" id="PF08773">
    <property type="entry name" value="CathepsinC_exc"/>
    <property type="match status" value="1"/>
</dbReference>
<organism evidence="16">
    <name type="scientific">Lotharella globosa</name>
    <dbReference type="NCBI Taxonomy" id="91324"/>
    <lineage>
        <taxon>Eukaryota</taxon>
        <taxon>Sar</taxon>
        <taxon>Rhizaria</taxon>
        <taxon>Cercozoa</taxon>
        <taxon>Chlorarachniophyceae</taxon>
        <taxon>Lotharella</taxon>
    </lineage>
</organism>
<dbReference type="InterPro" id="IPR025661">
    <property type="entry name" value="Pept_asp_AS"/>
</dbReference>
<evidence type="ECO:0000256" key="7">
    <source>
        <dbReference type="ARBA" id="ARBA00023145"/>
    </source>
</evidence>
<sequence length="548" mass="61935">MAAASFVAAILLSSPLPARSDLPIHCVHDQIFGKWKLEFSEATEKRQTCGYKSPDVNAQHFKDYSYKFATVETSVVDVSPPQMIDKEDINSNGYRGDLPWTLVYDEGLHFSVDGKNAFAFFDYAPRNHNLMMDFPEAYESNCHKTRTGWFHTMDNGVMKYGCFKANLVARRGASMSFLASSSTLEPEDSSPTIASPTSYVHVRKPMEDSSENFQFNLSYIDSVNSDPESTWTAHPHEQMHDSITKHQAYRMLGVSKYEKPNHGWDRRTYHHRETANLHLPQYVSLIQKEAVEQLPKHFDWRDHIEDMGAIDQGACGSCYAVSTTMMCSIRRKIAEMKQSEGDLRLMQTNARSKQKTKISFSSEDKMSAQDVLNCSPTNQGCEGGYPFLVGWHSYRHGITTRSKVSYLGVDLKDRCDASHPRVKSKGYGYIGGHYGAATNDALMLDIFHHGPAAVGIDTPSSLFSYRSGIFKCHNTRHEGSNLKNLKAWEATNHAVLVYGWGETKKGHKYWILKNSWGSFWGENGFFRISRDGKDACAVLSMPVGVYYR</sequence>
<dbReference type="SUPFAM" id="SSF54001">
    <property type="entry name" value="Cysteine proteinases"/>
    <property type="match status" value="1"/>
</dbReference>
<dbReference type="GO" id="GO:0008239">
    <property type="term" value="F:dipeptidyl-peptidase activity"/>
    <property type="evidence" value="ECO:0007669"/>
    <property type="project" value="UniProtKB-EC"/>
</dbReference>
<dbReference type="InterPro" id="IPR036496">
    <property type="entry name" value="CathepsinC_exc_dom_sf"/>
</dbReference>
<dbReference type="PANTHER" id="PTHR12411">
    <property type="entry name" value="CYSTEINE PROTEASE FAMILY C1-RELATED"/>
    <property type="match status" value="1"/>
</dbReference>
<evidence type="ECO:0000256" key="10">
    <source>
        <dbReference type="ARBA" id="ARBA00029779"/>
    </source>
</evidence>
<evidence type="ECO:0000256" key="5">
    <source>
        <dbReference type="ARBA" id="ARBA00012059"/>
    </source>
</evidence>
<evidence type="ECO:0000256" key="3">
    <source>
        <dbReference type="ARBA" id="ARBA00008455"/>
    </source>
</evidence>
<name>A0A7S3YXP7_9EUKA</name>
<evidence type="ECO:0000256" key="13">
    <source>
        <dbReference type="ARBA" id="ARBA00045556"/>
    </source>
</evidence>
<dbReference type="PROSITE" id="PS00139">
    <property type="entry name" value="THIOL_PROTEASE_CYS"/>
    <property type="match status" value="1"/>
</dbReference>
<feature type="domain" description="Peptidase C1A papain C-terminal" evidence="15">
    <location>
        <begin position="294"/>
        <end position="546"/>
    </location>
</feature>
<dbReference type="InterPro" id="IPR013128">
    <property type="entry name" value="Peptidase_C1A"/>
</dbReference>
<dbReference type="Gene3D" id="2.40.128.80">
    <property type="entry name" value="Cathepsin C, exclusion domain"/>
    <property type="match status" value="1"/>
</dbReference>
<dbReference type="InterPro" id="IPR014882">
    <property type="entry name" value="CathepsinC_exc"/>
</dbReference>
<keyword evidence="7" id="KW-0865">Zymogen</keyword>
<dbReference type="AlphaFoldDB" id="A0A7S3YXP7"/>
<evidence type="ECO:0000259" key="15">
    <source>
        <dbReference type="SMART" id="SM00645"/>
    </source>
</evidence>
<keyword evidence="14" id="KW-0732">Signal</keyword>
<dbReference type="PROSITE" id="PS00640">
    <property type="entry name" value="THIOL_PROTEASE_ASN"/>
    <property type="match status" value="1"/>
</dbReference>
<dbReference type="Gene3D" id="3.90.70.10">
    <property type="entry name" value="Cysteine proteinases"/>
    <property type="match status" value="1"/>
</dbReference>
<reference evidence="16" key="1">
    <citation type="submission" date="2021-01" db="EMBL/GenBank/DDBJ databases">
        <authorList>
            <person name="Corre E."/>
            <person name="Pelletier E."/>
            <person name="Niang G."/>
            <person name="Scheremetjew M."/>
            <person name="Finn R."/>
            <person name="Kale V."/>
            <person name="Holt S."/>
            <person name="Cochrane G."/>
            <person name="Meng A."/>
            <person name="Brown T."/>
            <person name="Cohen L."/>
        </authorList>
    </citation>
    <scope>NUCLEOTIDE SEQUENCE</scope>
    <source>
        <strain evidence="16">CCCM811</strain>
    </source>
</reference>
<proteinExistence type="inferred from homology"/>
<dbReference type="GO" id="GO:0008234">
    <property type="term" value="F:cysteine-type peptidase activity"/>
    <property type="evidence" value="ECO:0007669"/>
    <property type="project" value="InterPro"/>
</dbReference>
<dbReference type="SUPFAM" id="SSF75001">
    <property type="entry name" value="Dipeptidyl peptidase I (cathepsin C), exclusion domain"/>
    <property type="match status" value="1"/>
</dbReference>
<comment type="catalytic activity">
    <reaction evidence="1">
        <text>Release of an N-terminal dipeptide, Xaa-Yaa-|-Zaa-, except when Xaa is Arg or Lys, or Yaa or Zaa is Pro.</text>
        <dbReference type="EC" id="3.4.14.1"/>
    </reaction>
</comment>
<comment type="subunit">
    <text evidence="4">Tetramer of heterotrimers consisting of exclusion domain, heavy- and light chains.</text>
</comment>
<dbReference type="GO" id="GO:0006508">
    <property type="term" value="P:proteolysis"/>
    <property type="evidence" value="ECO:0007669"/>
    <property type="project" value="InterPro"/>
</dbReference>
<dbReference type="Pfam" id="PF00112">
    <property type="entry name" value="Peptidase_C1"/>
    <property type="match status" value="2"/>
</dbReference>
<evidence type="ECO:0000256" key="11">
    <source>
        <dbReference type="ARBA" id="ARBA00030778"/>
    </source>
</evidence>
<accession>A0A7S3YXP7</accession>
<evidence type="ECO:0000256" key="1">
    <source>
        <dbReference type="ARBA" id="ARBA00000738"/>
    </source>
</evidence>
<dbReference type="InterPro" id="IPR038765">
    <property type="entry name" value="Papain-like_cys_pep_sf"/>
</dbReference>
<evidence type="ECO:0000256" key="12">
    <source>
        <dbReference type="ARBA" id="ARBA00032961"/>
    </source>
</evidence>
<protein>
    <recommendedName>
        <fullName evidence="6">Dipeptidyl peptidase 1</fullName>
        <ecNumber evidence="5">3.4.14.1</ecNumber>
    </recommendedName>
    <alternativeName>
        <fullName evidence="10">Cathepsin C</fullName>
    </alternativeName>
    <alternativeName>
        <fullName evidence="9">Cathepsin J</fullName>
    </alternativeName>
    <alternativeName>
        <fullName evidence="12">Dipeptidyl peptidase I</fullName>
    </alternativeName>
    <alternativeName>
        <fullName evidence="11">Dipeptidyl transferase</fullName>
    </alternativeName>
</protein>
<comment type="similarity">
    <text evidence="3">Belongs to the peptidase C1 family.</text>
</comment>
<comment type="cofactor">
    <cofactor evidence="2">
        <name>chloride</name>
        <dbReference type="ChEBI" id="CHEBI:17996"/>
    </cofactor>
</comment>
<evidence type="ECO:0000313" key="16">
    <source>
        <dbReference type="EMBL" id="CAE0665335.1"/>
    </source>
</evidence>
<feature type="signal peptide" evidence="14">
    <location>
        <begin position="1"/>
        <end position="20"/>
    </location>
</feature>
<dbReference type="SMART" id="SM00645">
    <property type="entry name" value="Pept_C1"/>
    <property type="match status" value="1"/>
</dbReference>
<dbReference type="InterPro" id="IPR000668">
    <property type="entry name" value="Peptidase_C1A_C"/>
</dbReference>
<dbReference type="PRINTS" id="PR00705">
    <property type="entry name" value="PAPAIN"/>
</dbReference>
<comment type="function">
    <text evidence="13">Thiol protease. Has dipeptidylpeptidase activity. Active against a broad range of dipeptide substrates composed of both polar and hydrophobic amino acids. Proline cannot occupy the P1 position and arginine cannot occupy the P2 position of the substrate. Can act as both an exopeptidase and endopeptidase. Activates serine proteases such as elastase, cathepsin G and granzymes A and B.</text>
</comment>
<evidence type="ECO:0000256" key="4">
    <source>
        <dbReference type="ARBA" id="ARBA00011610"/>
    </source>
</evidence>
<gene>
    <name evidence="16" type="ORF">LGLO00237_LOCUS16940</name>
</gene>
<keyword evidence="8" id="KW-0868">Chloride</keyword>
<evidence type="ECO:0000256" key="2">
    <source>
        <dbReference type="ARBA" id="ARBA00001923"/>
    </source>
</evidence>
<evidence type="ECO:0000256" key="9">
    <source>
        <dbReference type="ARBA" id="ARBA00029762"/>
    </source>
</evidence>
<evidence type="ECO:0000256" key="6">
    <source>
        <dbReference type="ARBA" id="ARBA00014709"/>
    </source>
</evidence>
<dbReference type="EMBL" id="HBIV01023575">
    <property type="protein sequence ID" value="CAE0665335.1"/>
    <property type="molecule type" value="Transcribed_RNA"/>
</dbReference>
<dbReference type="EC" id="3.4.14.1" evidence="5"/>